<evidence type="ECO:0000313" key="2">
    <source>
        <dbReference type="EnsemblProtists" id="PYU1_T010239"/>
    </source>
</evidence>
<dbReference type="SUPFAM" id="SSF109905">
    <property type="entry name" value="Surp module (SWAP domain)"/>
    <property type="match status" value="1"/>
</dbReference>
<evidence type="ECO:0000256" key="1">
    <source>
        <dbReference type="SAM" id="MobiDB-lite"/>
    </source>
</evidence>
<dbReference type="HOGENOM" id="CLU_2678640_0_0_1"/>
<proteinExistence type="predicted"/>
<dbReference type="AlphaFoldDB" id="K3WZ40"/>
<evidence type="ECO:0008006" key="4">
    <source>
        <dbReference type="Google" id="ProtNLM"/>
    </source>
</evidence>
<reference evidence="3" key="1">
    <citation type="journal article" date="2010" name="Genome Biol.">
        <title>Genome sequence of the necrotrophic plant pathogen Pythium ultimum reveals original pathogenicity mechanisms and effector repertoire.</title>
        <authorList>
            <person name="Levesque C.A."/>
            <person name="Brouwer H."/>
            <person name="Cano L."/>
            <person name="Hamilton J.P."/>
            <person name="Holt C."/>
            <person name="Huitema E."/>
            <person name="Raffaele S."/>
            <person name="Robideau G.P."/>
            <person name="Thines M."/>
            <person name="Win J."/>
            <person name="Zerillo M.M."/>
            <person name="Beakes G.W."/>
            <person name="Boore J.L."/>
            <person name="Busam D."/>
            <person name="Dumas B."/>
            <person name="Ferriera S."/>
            <person name="Fuerstenberg S.I."/>
            <person name="Gachon C.M."/>
            <person name="Gaulin E."/>
            <person name="Govers F."/>
            <person name="Grenville-Briggs L."/>
            <person name="Horner N."/>
            <person name="Hostetler J."/>
            <person name="Jiang R.H."/>
            <person name="Johnson J."/>
            <person name="Krajaejun T."/>
            <person name="Lin H."/>
            <person name="Meijer H.J."/>
            <person name="Moore B."/>
            <person name="Morris P."/>
            <person name="Phuntmart V."/>
            <person name="Puiu D."/>
            <person name="Shetty J."/>
            <person name="Stajich J.E."/>
            <person name="Tripathy S."/>
            <person name="Wawra S."/>
            <person name="van West P."/>
            <person name="Whitty B.R."/>
            <person name="Coutinho P.M."/>
            <person name="Henrissat B."/>
            <person name="Martin F."/>
            <person name="Thomas P.D."/>
            <person name="Tyler B.M."/>
            <person name="De Vries R.P."/>
            <person name="Kamoun S."/>
            <person name="Yandell M."/>
            <person name="Tisserat N."/>
            <person name="Buell C.R."/>
        </authorList>
    </citation>
    <scope>NUCLEOTIDE SEQUENCE</scope>
    <source>
        <strain evidence="3">DAOM:BR144</strain>
    </source>
</reference>
<feature type="region of interest" description="Disordered" evidence="1">
    <location>
        <begin position="29"/>
        <end position="52"/>
    </location>
</feature>
<dbReference type="VEuPathDB" id="FungiDB:PYU1_G010219"/>
<sequence>VKLRSNAKFGFLDPAHAFNAYYVYLRDTNPPLRDPEPQATHTGSTGRSLLGEEYDEDRMMQWGQYLRQRKRCNHK</sequence>
<keyword evidence="3" id="KW-1185">Reference proteome</keyword>
<reference evidence="3" key="2">
    <citation type="submission" date="2010-04" db="EMBL/GenBank/DDBJ databases">
        <authorList>
            <person name="Buell R."/>
            <person name="Hamilton J."/>
            <person name="Hostetler J."/>
        </authorList>
    </citation>
    <scope>NUCLEOTIDE SEQUENCE [LARGE SCALE GENOMIC DNA]</scope>
    <source>
        <strain evidence="3">DAOM:BR144</strain>
    </source>
</reference>
<protein>
    <recommendedName>
        <fullName evidence="4">SURP motif domain-containing protein</fullName>
    </recommendedName>
</protein>
<dbReference type="EMBL" id="GL376623">
    <property type="status" value="NOT_ANNOTATED_CDS"/>
    <property type="molecule type" value="Genomic_DNA"/>
</dbReference>
<dbReference type="InterPro" id="IPR035967">
    <property type="entry name" value="SWAP/Surp_sf"/>
</dbReference>
<dbReference type="EnsemblProtists" id="PYU1_T010239">
    <property type="protein sequence ID" value="PYU1_T010239"/>
    <property type="gene ID" value="PYU1_G010219"/>
</dbReference>
<dbReference type="GO" id="GO:0006396">
    <property type="term" value="P:RNA processing"/>
    <property type="evidence" value="ECO:0007669"/>
    <property type="project" value="InterPro"/>
</dbReference>
<reference evidence="2" key="3">
    <citation type="submission" date="2015-02" db="UniProtKB">
        <authorList>
            <consortium name="EnsemblProtists"/>
        </authorList>
    </citation>
    <scope>IDENTIFICATION</scope>
    <source>
        <strain evidence="2">DAOM BR144</strain>
    </source>
</reference>
<organism evidence="2 3">
    <name type="scientific">Globisporangium ultimum (strain ATCC 200006 / CBS 805.95 / DAOM BR144)</name>
    <name type="common">Pythium ultimum</name>
    <dbReference type="NCBI Taxonomy" id="431595"/>
    <lineage>
        <taxon>Eukaryota</taxon>
        <taxon>Sar</taxon>
        <taxon>Stramenopiles</taxon>
        <taxon>Oomycota</taxon>
        <taxon>Peronosporomycetes</taxon>
        <taxon>Pythiales</taxon>
        <taxon>Pythiaceae</taxon>
        <taxon>Globisporangium</taxon>
    </lineage>
</organism>
<dbReference type="Proteomes" id="UP000019132">
    <property type="component" value="Unassembled WGS sequence"/>
</dbReference>
<dbReference type="GO" id="GO:0003723">
    <property type="term" value="F:RNA binding"/>
    <property type="evidence" value="ECO:0007669"/>
    <property type="project" value="InterPro"/>
</dbReference>
<accession>K3WZ40</accession>
<name>K3WZ40_GLOUD</name>
<dbReference type="InParanoid" id="K3WZ40"/>
<evidence type="ECO:0000313" key="3">
    <source>
        <dbReference type="Proteomes" id="UP000019132"/>
    </source>
</evidence>